<reference evidence="1 2" key="1">
    <citation type="submission" date="2021-01" db="EMBL/GenBank/DDBJ databases">
        <title>Whole genome shotgun sequence of Asanoa iriomotensis NBRC 100142.</title>
        <authorList>
            <person name="Komaki H."/>
            <person name="Tamura T."/>
        </authorList>
    </citation>
    <scope>NUCLEOTIDE SEQUENCE [LARGE SCALE GENOMIC DNA]</scope>
    <source>
        <strain evidence="1 2">NBRC 100142</strain>
    </source>
</reference>
<comment type="caution">
    <text evidence="1">The sequence shown here is derived from an EMBL/GenBank/DDBJ whole genome shotgun (WGS) entry which is preliminary data.</text>
</comment>
<name>A0ABQ4C4V3_9ACTN</name>
<dbReference type="RefSeq" id="WP_203703632.1">
    <property type="nucleotide sequence ID" value="NZ_BAAALU010000010.1"/>
</dbReference>
<evidence type="ECO:0000313" key="1">
    <source>
        <dbReference type="EMBL" id="GIF57431.1"/>
    </source>
</evidence>
<organism evidence="1 2">
    <name type="scientific">Asanoa iriomotensis</name>
    <dbReference type="NCBI Taxonomy" id="234613"/>
    <lineage>
        <taxon>Bacteria</taxon>
        <taxon>Bacillati</taxon>
        <taxon>Actinomycetota</taxon>
        <taxon>Actinomycetes</taxon>
        <taxon>Micromonosporales</taxon>
        <taxon>Micromonosporaceae</taxon>
        <taxon>Asanoa</taxon>
    </lineage>
</organism>
<dbReference type="Proteomes" id="UP000624325">
    <property type="component" value="Unassembled WGS sequence"/>
</dbReference>
<dbReference type="InterPro" id="IPR011856">
    <property type="entry name" value="tRNA_endonuc-like_dom_sf"/>
</dbReference>
<evidence type="ECO:0008006" key="3">
    <source>
        <dbReference type="Google" id="ProtNLM"/>
    </source>
</evidence>
<dbReference type="Gene3D" id="3.40.1350.10">
    <property type="match status" value="1"/>
</dbReference>
<protein>
    <recommendedName>
        <fullName evidence="3">Endonuclease NucS</fullName>
    </recommendedName>
</protein>
<evidence type="ECO:0000313" key="2">
    <source>
        <dbReference type="Proteomes" id="UP000624325"/>
    </source>
</evidence>
<dbReference type="EMBL" id="BONC01000023">
    <property type="protein sequence ID" value="GIF57431.1"/>
    <property type="molecule type" value="Genomic_DNA"/>
</dbReference>
<proteinExistence type="predicted"/>
<sequence length="339" mass="37306">MGSETVFTVDGVTSALATSVTMASEELQERKHLQQWIIDHPEVLGLDIKVVTMEYDKWVTAGGAKALDRLDVLAVDRGGRLVVVELKRDRAEAAVTMQAINYAAMASRFSLDNLADAHAAFLGSEISRQEALQQLVDWADTINDDTLAPPRIVLVAGDFGPSITNTALFLHSQGLDIRLIKYQLYRLASGHLVCTTSQLIPVPNAEDYMVRPRSSDISKAVATAAQTRKEEICKRLVDANAFALGATLSIVVPDKVGEDRQTVKEWLAEKPTRSVVHWTQDPKLPVKWAEDGEPYNCTTLIRKIIEAATDSPPQTYPWGVRWICDSTGKSLNQLADVLP</sequence>
<gene>
    <name evidence="1" type="ORF">Air01nite_35260</name>
</gene>
<keyword evidence="2" id="KW-1185">Reference proteome</keyword>
<accession>A0ABQ4C4V3</accession>